<protein>
    <recommendedName>
        <fullName evidence="4 8">3-deoxy-D-manno-octulosonic acid transferase</fullName>
        <shortName evidence="8">Kdo transferase</shortName>
        <ecNumber evidence="3 8">2.4.99.12</ecNumber>
    </recommendedName>
    <alternativeName>
        <fullName evidence="6 8">Lipid IV(A) 3-deoxy-D-manno-octulosonic acid transferase</fullName>
    </alternativeName>
</protein>
<dbReference type="GO" id="GO:0005886">
    <property type="term" value="C:plasma membrane"/>
    <property type="evidence" value="ECO:0007669"/>
    <property type="project" value="UniProtKB-SubCell"/>
</dbReference>
<comment type="similarity">
    <text evidence="8">Belongs to the glycosyltransferase group 1 family.</text>
</comment>
<sequence length="402" mass="43006">MNFSLPTWFKSAFRRPAQADRPERGRKPNAQGQAGAKPLLWIDNTDLRNTDALAALVRSAGEHCEDLRVFSTGVTIPSPGPTAPEITDQPRPADSATSARSFVDQWQPDAALFFTSDLSAHLVLAADRGKAAIFMICDALPARLPRTILRRATRLFVTDNAQAERLRKAGIPDARIEITGPLCEGPAALPCNESERENLSRLMAGRQSWLAACTSAAEDIIVIEAHASVARHAHRLLLILVPGDPDRGPSLADNLRQEGWRVALRSTDEEPDEETQIFVADTSGEMGLWHRLAPVAFLGGTLSPDGHGTGADPAGPAGLGVAIMHGPKTSDHEDYYTKLDTAGAARTVRDAPSLARALETLIAPDQAAKLAHAAWEVSSSGAETTERIVSQLAPALDSGRGQ</sequence>
<dbReference type="GO" id="GO:0043842">
    <property type="term" value="F:Kdo transferase activity"/>
    <property type="evidence" value="ECO:0007669"/>
    <property type="project" value="UniProtKB-EC"/>
</dbReference>
<evidence type="ECO:0000256" key="7">
    <source>
        <dbReference type="ARBA" id="ARBA00049183"/>
    </source>
</evidence>
<dbReference type="Gene3D" id="3.40.50.11720">
    <property type="entry name" value="3-Deoxy-D-manno-octulosonic-acid transferase, N-terminal domain"/>
    <property type="match status" value="1"/>
</dbReference>
<dbReference type="GO" id="GO:0009244">
    <property type="term" value="P:lipopolysaccharide core region biosynthetic process"/>
    <property type="evidence" value="ECO:0007669"/>
    <property type="project" value="UniProtKB-UniRule"/>
</dbReference>
<dbReference type="EMBL" id="FXYE01000002">
    <property type="protein sequence ID" value="SMX46375.1"/>
    <property type="molecule type" value="Genomic_DNA"/>
</dbReference>
<proteinExistence type="inferred from homology"/>
<evidence type="ECO:0000256" key="8">
    <source>
        <dbReference type="RuleBase" id="RU365103"/>
    </source>
</evidence>
<dbReference type="OrthoDB" id="9789797at2"/>
<dbReference type="PANTHER" id="PTHR42755:SF1">
    <property type="entry name" value="3-DEOXY-D-MANNO-OCTULOSONIC ACID TRANSFERASE, MITOCHONDRIAL-RELATED"/>
    <property type="match status" value="1"/>
</dbReference>
<keyword evidence="11" id="KW-0328">Glycosyltransferase</keyword>
<dbReference type="Pfam" id="PF04413">
    <property type="entry name" value="Glycos_transf_N"/>
    <property type="match status" value="1"/>
</dbReference>
<dbReference type="AlphaFoldDB" id="A0A238KUA7"/>
<evidence type="ECO:0000256" key="2">
    <source>
        <dbReference type="ARBA" id="ARBA00004713"/>
    </source>
</evidence>
<keyword evidence="8" id="KW-0448">Lipopolysaccharide biosynthesis</keyword>
<accession>A0A238KUA7</accession>
<name>A0A238KUA7_9RHOB</name>
<evidence type="ECO:0000256" key="1">
    <source>
        <dbReference type="ARBA" id="ARBA00003394"/>
    </source>
</evidence>
<evidence type="ECO:0000256" key="4">
    <source>
        <dbReference type="ARBA" id="ARBA00019077"/>
    </source>
</evidence>
<feature type="compositionally biased region" description="Basic and acidic residues" evidence="9">
    <location>
        <begin position="17"/>
        <end position="26"/>
    </location>
</feature>
<dbReference type="UniPathway" id="UPA00958"/>
<evidence type="ECO:0000259" key="10">
    <source>
        <dbReference type="Pfam" id="PF04413"/>
    </source>
</evidence>
<dbReference type="InterPro" id="IPR038107">
    <property type="entry name" value="Glycos_transf_N_sf"/>
</dbReference>
<comment type="pathway">
    <text evidence="2 8">Bacterial outer membrane biogenesis; LPS core biosynthesis.</text>
</comment>
<feature type="region of interest" description="Disordered" evidence="9">
    <location>
        <begin position="14"/>
        <end position="38"/>
    </location>
</feature>
<feature type="domain" description="3-deoxy-D-manno-octulosonic-acid transferase N-terminal" evidence="10">
    <location>
        <begin position="34"/>
        <end position="181"/>
    </location>
</feature>
<dbReference type="EC" id="2.4.99.12" evidence="3 8"/>
<keyword evidence="8" id="KW-0472">Membrane</keyword>
<keyword evidence="12" id="KW-1185">Reference proteome</keyword>
<evidence type="ECO:0000313" key="11">
    <source>
        <dbReference type="EMBL" id="SMX46375.1"/>
    </source>
</evidence>
<dbReference type="SUPFAM" id="SSF53756">
    <property type="entry name" value="UDP-Glycosyltransferase/glycogen phosphorylase"/>
    <property type="match status" value="1"/>
</dbReference>
<evidence type="ECO:0000256" key="6">
    <source>
        <dbReference type="ARBA" id="ARBA00031445"/>
    </source>
</evidence>
<reference evidence="12" key="1">
    <citation type="submission" date="2017-05" db="EMBL/GenBank/DDBJ databases">
        <authorList>
            <person name="Rodrigo-Torres L."/>
            <person name="Arahal R. D."/>
            <person name="Lucena T."/>
        </authorList>
    </citation>
    <scope>NUCLEOTIDE SEQUENCE [LARGE SCALE GENOMIC DNA]</scope>
    <source>
        <strain evidence="12">CECT 8621</strain>
    </source>
</reference>
<dbReference type="Proteomes" id="UP000202922">
    <property type="component" value="Unassembled WGS sequence"/>
</dbReference>
<dbReference type="InterPro" id="IPR039901">
    <property type="entry name" value="Kdotransferase"/>
</dbReference>
<dbReference type="GO" id="GO:0009245">
    <property type="term" value="P:lipid A biosynthetic process"/>
    <property type="evidence" value="ECO:0007669"/>
    <property type="project" value="TreeGrafter"/>
</dbReference>
<dbReference type="PANTHER" id="PTHR42755">
    <property type="entry name" value="3-DEOXY-MANNO-OCTULOSONATE CYTIDYLYLTRANSFERASE"/>
    <property type="match status" value="1"/>
</dbReference>
<dbReference type="InterPro" id="IPR007507">
    <property type="entry name" value="Glycos_transf_N"/>
</dbReference>
<evidence type="ECO:0000256" key="5">
    <source>
        <dbReference type="ARBA" id="ARBA00022679"/>
    </source>
</evidence>
<comment type="function">
    <text evidence="1 8">Involved in lipopolysaccharide (LPS) biosynthesis. Catalyzes the transfer of 3-deoxy-D-manno-octulosonate (Kdo) residue(s) from CMP-Kdo to lipid IV(A), the tetraacyldisaccharide-1,4'-bisphosphate precursor of lipid A.</text>
</comment>
<organism evidence="11 12">
    <name type="scientific">Actibacterium lipolyticum</name>
    <dbReference type="NCBI Taxonomy" id="1524263"/>
    <lineage>
        <taxon>Bacteria</taxon>
        <taxon>Pseudomonadati</taxon>
        <taxon>Pseudomonadota</taxon>
        <taxon>Alphaproteobacteria</taxon>
        <taxon>Rhodobacterales</taxon>
        <taxon>Roseobacteraceae</taxon>
        <taxon>Actibacterium</taxon>
    </lineage>
</organism>
<keyword evidence="5 8" id="KW-0808">Transferase</keyword>
<evidence type="ECO:0000256" key="3">
    <source>
        <dbReference type="ARBA" id="ARBA00012621"/>
    </source>
</evidence>
<comment type="catalytic activity">
    <reaction evidence="7 8">
        <text>lipid IVA (E. coli) + CMP-3-deoxy-beta-D-manno-octulosonate = alpha-Kdo-(2-&gt;6)-lipid IVA (E. coli) + CMP + H(+)</text>
        <dbReference type="Rhea" id="RHEA:28066"/>
        <dbReference type="ChEBI" id="CHEBI:15378"/>
        <dbReference type="ChEBI" id="CHEBI:58603"/>
        <dbReference type="ChEBI" id="CHEBI:60364"/>
        <dbReference type="ChEBI" id="CHEBI:60377"/>
        <dbReference type="ChEBI" id="CHEBI:85987"/>
        <dbReference type="EC" id="2.4.99.12"/>
    </reaction>
</comment>
<keyword evidence="8" id="KW-1003">Cell membrane</keyword>
<comment type="subcellular location">
    <subcellularLocation>
        <location evidence="8">Cell membrane</location>
    </subcellularLocation>
</comment>
<dbReference type="RefSeq" id="WP_093968141.1">
    <property type="nucleotide sequence ID" value="NZ_FXYE01000002.1"/>
</dbReference>
<evidence type="ECO:0000313" key="12">
    <source>
        <dbReference type="Proteomes" id="UP000202922"/>
    </source>
</evidence>
<dbReference type="Gene3D" id="3.40.50.2000">
    <property type="entry name" value="Glycogen Phosphorylase B"/>
    <property type="match status" value="1"/>
</dbReference>
<evidence type="ECO:0000256" key="9">
    <source>
        <dbReference type="SAM" id="MobiDB-lite"/>
    </source>
</evidence>
<feature type="region of interest" description="Disordered" evidence="9">
    <location>
        <begin position="73"/>
        <end position="99"/>
    </location>
</feature>
<gene>
    <name evidence="11" type="primary">waaA_2</name>
    <name evidence="11" type="ORF">COL8621_03084</name>
</gene>